<feature type="transmembrane region" description="Helical" evidence="1">
    <location>
        <begin position="173"/>
        <end position="195"/>
    </location>
</feature>
<evidence type="ECO:0000313" key="2">
    <source>
        <dbReference type="EMBL" id="RUT78080.1"/>
    </source>
</evidence>
<proteinExistence type="predicted"/>
<feature type="transmembrane region" description="Helical" evidence="1">
    <location>
        <begin position="92"/>
        <end position="108"/>
    </location>
</feature>
<keyword evidence="1" id="KW-1133">Transmembrane helix</keyword>
<feature type="transmembrane region" description="Helical" evidence="1">
    <location>
        <begin position="65"/>
        <end position="85"/>
    </location>
</feature>
<comment type="caution">
    <text evidence="2">The sequence shown here is derived from an EMBL/GenBank/DDBJ whole genome shotgun (WGS) entry which is preliminary data.</text>
</comment>
<reference evidence="2 3" key="1">
    <citation type="submission" date="2018-11" db="EMBL/GenBank/DDBJ databases">
        <title>Parancylomarina longa gen. nov., sp. nov., isolated from sediments of southern Okinawa.</title>
        <authorList>
            <person name="Fu T."/>
        </authorList>
    </citation>
    <scope>NUCLEOTIDE SEQUENCE [LARGE SCALE GENOMIC DNA]</scope>
    <source>
        <strain evidence="2 3">T3-2 S1-C</strain>
    </source>
</reference>
<evidence type="ECO:0000256" key="1">
    <source>
        <dbReference type="SAM" id="Phobius"/>
    </source>
</evidence>
<organism evidence="2 3">
    <name type="scientific">Ancylomarina longa</name>
    <dbReference type="NCBI Taxonomy" id="2487017"/>
    <lineage>
        <taxon>Bacteria</taxon>
        <taxon>Pseudomonadati</taxon>
        <taxon>Bacteroidota</taxon>
        <taxon>Bacteroidia</taxon>
        <taxon>Marinilabiliales</taxon>
        <taxon>Marinifilaceae</taxon>
        <taxon>Ancylomarina</taxon>
    </lineage>
</organism>
<gene>
    <name evidence="2" type="ORF">DLK05_09535</name>
</gene>
<keyword evidence="3" id="KW-1185">Reference proteome</keyword>
<name>A0A434AUE2_9BACT</name>
<feature type="transmembrane region" description="Helical" evidence="1">
    <location>
        <begin position="202"/>
        <end position="222"/>
    </location>
</feature>
<keyword evidence="1" id="KW-0472">Membrane</keyword>
<dbReference type="Proteomes" id="UP000282985">
    <property type="component" value="Unassembled WGS sequence"/>
</dbReference>
<feature type="transmembrane region" description="Helical" evidence="1">
    <location>
        <begin position="143"/>
        <end position="161"/>
    </location>
</feature>
<dbReference type="AlphaFoldDB" id="A0A434AUE2"/>
<keyword evidence="1" id="KW-0812">Transmembrane</keyword>
<feature type="transmembrane region" description="Helical" evidence="1">
    <location>
        <begin position="114"/>
        <end position="131"/>
    </location>
</feature>
<accession>A0A434AUE2</accession>
<protein>
    <recommendedName>
        <fullName evidence="4">CPBP family intramembrane metalloprotease</fullName>
    </recommendedName>
</protein>
<feature type="transmembrane region" description="Helical" evidence="1">
    <location>
        <begin position="26"/>
        <end position="53"/>
    </location>
</feature>
<sequence>MNIEFISIYIRNPHYIRATKINWNELVLLVFFYLVLSISISIFIGVLAIFLKFENAVNNESVKTLLIKAVLLGPFVEEVLFRLLLKPKLKNLIFFSVIVLLLLGYWLVIGKYFLFIVLVPIELFAFLLLYKRKNFLFKLQRKFIKYFPYIFYLFMLSFGFLHISNFTFTNFNFWIVLISPLLVAPQIVLGSILGFIRMRFGFFYSVLFHIIINGIGVSFLVLKLLM</sequence>
<evidence type="ECO:0000313" key="3">
    <source>
        <dbReference type="Proteomes" id="UP000282985"/>
    </source>
</evidence>
<dbReference type="EMBL" id="RJJX01000011">
    <property type="protein sequence ID" value="RUT78080.1"/>
    <property type="molecule type" value="Genomic_DNA"/>
</dbReference>
<evidence type="ECO:0008006" key="4">
    <source>
        <dbReference type="Google" id="ProtNLM"/>
    </source>
</evidence>